<dbReference type="EMBL" id="BTRK01000002">
    <property type="protein sequence ID" value="GMR37706.1"/>
    <property type="molecule type" value="Genomic_DNA"/>
</dbReference>
<sequence>TVINIALICAIVALIVAVIIPVICCYFGCLCTCCCYSATENYVVEQEKRGTAVLYSVKSTRSKTFTQSKSMEGGEQGHEK</sequence>
<accession>A0AAN4ZEM7</accession>
<evidence type="ECO:0000313" key="2">
    <source>
        <dbReference type="EMBL" id="GMR37706.1"/>
    </source>
</evidence>
<keyword evidence="1" id="KW-1133">Transmembrane helix</keyword>
<keyword evidence="3" id="KW-1185">Reference proteome</keyword>
<keyword evidence="1" id="KW-0812">Transmembrane</keyword>
<organism evidence="2 3">
    <name type="scientific">Pristionchus mayeri</name>
    <dbReference type="NCBI Taxonomy" id="1317129"/>
    <lineage>
        <taxon>Eukaryota</taxon>
        <taxon>Metazoa</taxon>
        <taxon>Ecdysozoa</taxon>
        <taxon>Nematoda</taxon>
        <taxon>Chromadorea</taxon>
        <taxon>Rhabditida</taxon>
        <taxon>Rhabditina</taxon>
        <taxon>Diplogasteromorpha</taxon>
        <taxon>Diplogasteroidea</taxon>
        <taxon>Neodiplogasteridae</taxon>
        <taxon>Pristionchus</taxon>
    </lineage>
</organism>
<evidence type="ECO:0000313" key="3">
    <source>
        <dbReference type="Proteomes" id="UP001328107"/>
    </source>
</evidence>
<comment type="caution">
    <text evidence="2">The sequence shown here is derived from an EMBL/GenBank/DDBJ whole genome shotgun (WGS) entry which is preliminary data.</text>
</comment>
<dbReference type="AlphaFoldDB" id="A0AAN4ZEM7"/>
<gene>
    <name evidence="2" type="ORF">PMAYCL1PPCAC_07901</name>
</gene>
<keyword evidence="1" id="KW-0472">Membrane</keyword>
<dbReference type="Proteomes" id="UP001328107">
    <property type="component" value="Unassembled WGS sequence"/>
</dbReference>
<protein>
    <submittedName>
        <fullName evidence="2">Uncharacterized protein</fullName>
    </submittedName>
</protein>
<proteinExistence type="predicted"/>
<feature type="non-terminal residue" evidence="2">
    <location>
        <position position="1"/>
    </location>
</feature>
<feature type="non-terminal residue" evidence="2">
    <location>
        <position position="80"/>
    </location>
</feature>
<reference evidence="3" key="1">
    <citation type="submission" date="2022-10" db="EMBL/GenBank/DDBJ databases">
        <title>Genome assembly of Pristionchus species.</title>
        <authorList>
            <person name="Yoshida K."/>
            <person name="Sommer R.J."/>
        </authorList>
    </citation>
    <scope>NUCLEOTIDE SEQUENCE [LARGE SCALE GENOMIC DNA]</scope>
    <source>
        <strain evidence="3">RS5460</strain>
    </source>
</reference>
<evidence type="ECO:0000256" key="1">
    <source>
        <dbReference type="SAM" id="Phobius"/>
    </source>
</evidence>
<name>A0AAN4ZEM7_9BILA</name>
<feature type="transmembrane region" description="Helical" evidence="1">
    <location>
        <begin position="7"/>
        <end position="28"/>
    </location>
</feature>